<accession>A0A4R6IEL0</accession>
<evidence type="ECO:0000256" key="1">
    <source>
        <dbReference type="SAM" id="MobiDB-lite"/>
    </source>
</evidence>
<keyword evidence="4" id="KW-1185">Reference proteome</keyword>
<dbReference type="AlphaFoldDB" id="A0A4R6IEL0"/>
<evidence type="ECO:0000313" key="3">
    <source>
        <dbReference type="EMBL" id="TDO20131.1"/>
    </source>
</evidence>
<dbReference type="RefSeq" id="WP_133558464.1">
    <property type="nucleotide sequence ID" value="NZ_SNWM01000005.1"/>
</dbReference>
<feature type="transmembrane region" description="Helical" evidence="2">
    <location>
        <begin position="6"/>
        <end position="29"/>
    </location>
</feature>
<protein>
    <submittedName>
        <fullName evidence="3">Uncharacterized protein DUF4834</fullName>
    </submittedName>
</protein>
<gene>
    <name evidence="3" type="ORF">CLV32_3890</name>
</gene>
<dbReference type="OrthoDB" id="799376at2"/>
<dbReference type="Proteomes" id="UP000295499">
    <property type="component" value="Unassembled WGS sequence"/>
</dbReference>
<sequence>MGFIKFLFFTILILWIIRVIIKLVFPLVLRSLFGKMQQQAAGAAPQQDNRRKPEGSISIDYMPPKQKKGNADKLGDFVDYEEVK</sequence>
<evidence type="ECO:0000313" key="4">
    <source>
        <dbReference type="Proteomes" id="UP000295499"/>
    </source>
</evidence>
<feature type="region of interest" description="Disordered" evidence="1">
    <location>
        <begin position="40"/>
        <end position="84"/>
    </location>
</feature>
<dbReference type="EMBL" id="SNWM01000005">
    <property type="protein sequence ID" value="TDO20131.1"/>
    <property type="molecule type" value="Genomic_DNA"/>
</dbReference>
<evidence type="ECO:0000256" key="2">
    <source>
        <dbReference type="SAM" id="Phobius"/>
    </source>
</evidence>
<feature type="compositionally biased region" description="Basic and acidic residues" evidence="1">
    <location>
        <begin position="69"/>
        <end position="84"/>
    </location>
</feature>
<proteinExistence type="predicted"/>
<keyword evidence="2" id="KW-0472">Membrane</keyword>
<keyword evidence="2" id="KW-1133">Transmembrane helix</keyword>
<organism evidence="3 4">
    <name type="scientific">Pedobacter duraquae</name>
    <dbReference type="NCBI Taxonomy" id="425511"/>
    <lineage>
        <taxon>Bacteria</taxon>
        <taxon>Pseudomonadati</taxon>
        <taxon>Bacteroidota</taxon>
        <taxon>Sphingobacteriia</taxon>
        <taxon>Sphingobacteriales</taxon>
        <taxon>Sphingobacteriaceae</taxon>
        <taxon>Pedobacter</taxon>
    </lineage>
</organism>
<reference evidence="3 4" key="1">
    <citation type="submission" date="2019-03" db="EMBL/GenBank/DDBJ databases">
        <title>Genomic Encyclopedia of Archaeal and Bacterial Type Strains, Phase II (KMG-II): from individual species to whole genera.</title>
        <authorList>
            <person name="Goeker M."/>
        </authorList>
    </citation>
    <scope>NUCLEOTIDE SEQUENCE [LARGE SCALE GENOMIC DNA]</scope>
    <source>
        <strain evidence="3 4">DSM 19034</strain>
    </source>
</reference>
<name>A0A4R6IEL0_9SPHI</name>
<comment type="caution">
    <text evidence="3">The sequence shown here is derived from an EMBL/GenBank/DDBJ whole genome shotgun (WGS) entry which is preliminary data.</text>
</comment>
<keyword evidence="2" id="KW-0812">Transmembrane</keyword>